<dbReference type="Proteomes" id="UP000305517">
    <property type="component" value="Unassembled WGS sequence"/>
</dbReference>
<keyword evidence="2" id="KW-0732">Signal</keyword>
<reference evidence="3 4" key="1">
    <citation type="submission" date="2019-05" db="EMBL/GenBank/DDBJ databases">
        <title>Hymenobacter edaphi sp. nov., isolated from abandoned arsenic-contaminated farmland soil.</title>
        <authorList>
            <person name="Nie L."/>
        </authorList>
    </citation>
    <scope>NUCLEOTIDE SEQUENCE [LARGE SCALE GENOMIC DNA]</scope>
    <source>
        <strain evidence="3 4">1-3-3-8</strain>
    </source>
</reference>
<keyword evidence="4" id="KW-1185">Reference proteome</keyword>
<organism evidence="3 4">
    <name type="scientific">Hymenobacter jeollabukensis</name>
    <dbReference type="NCBI Taxonomy" id="2025313"/>
    <lineage>
        <taxon>Bacteria</taxon>
        <taxon>Pseudomonadati</taxon>
        <taxon>Bacteroidota</taxon>
        <taxon>Cytophagia</taxon>
        <taxon>Cytophagales</taxon>
        <taxon>Hymenobacteraceae</taxon>
        <taxon>Hymenobacter</taxon>
    </lineage>
</organism>
<accession>A0A5R8WI21</accession>
<gene>
    <name evidence="3" type="ORF">FDY95_24365</name>
</gene>
<dbReference type="AlphaFoldDB" id="A0A5R8WI21"/>
<name>A0A5R8WI21_9BACT</name>
<feature type="chain" id="PRO_5024278954" evidence="2">
    <location>
        <begin position="20"/>
        <end position="332"/>
    </location>
</feature>
<sequence length="332" mass="36535">MKAISTTLILCVLGLSVSAQTRSASPVRKSTGTGTASYSKPKPSSAPKTIAPAPPVEPAFYELDKVKQKPYLDEASMKALADVVLEAYAAAIQNPQEHSTAKAAEETVYAFYDINYDGKLDKLNATQGKRFAVEDTADLAKDDRWMFSLLFDANGTLQVPDKLNVIAHRKEQQGSSIKEVGLLAFELPLTPEQKTQLEAVKLKVTAKVDMNSMTGDLKPVPVLLPFTLTRDKPATHLIEGTITKNMGRTYLSLNSFNSMQSQIDELLKNEPLLLKATHQDFAFTVAYNTSGYDIDVRELRDNFIVRSNSQAKSFNTNTLTVSKFAPVAKPRR</sequence>
<comment type="caution">
    <text evidence="3">The sequence shown here is derived from an EMBL/GenBank/DDBJ whole genome shotgun (WGS) entry which is preliminary data.</text>
</comment>
<protein>
    <submittedName>
        <fullName evidence="3">Uncharacterized protein</fullName>
    </submittedName>
</protein>
<dbReference type="EMBL" id="VAJM01000018">
    <property type="protein sequence ID" value="TLM88499.1"/>
    <property type="molecule type" value="Genomic_DNA"/>
</dbReference>
<evidence type="ECO:0000313" key="4">
    <source>
        <dbReference type="Proteomes" id="UP000305517"/>
    </source>
</evidence>
<evidence type="ECO:0000256" key="1">
    <source>
        <dbReference type="SAM" id="MobiDB-lite"/>
    </source>
</evidence>
<feature type="signal peptide" evidence="2">
    <location>
        <begin position="1"/>
        <end position="19"/>
    </location>
</feature>
<evidence type="ECO:0000313" key="3">
    <source>
        <dbReference type="EMBL" id="TLM88499.1"/>
    </source>
</evidence>
<feature type="region of interest" description="Disordered" evidence="1">
    <location>
        <begin position="23"/>
        <end position="53"/>
    </location>
</feature>
<evidence type="ECO:0000256" key="2">
    <source>
        <dbReference type="SAM" id="SignalP"/>
    </source>
</evidence>
<feature type="compositionally biased region" description="Low complexity" evidence="1">
    <location>
        <begin position="36"/>
        <end position="51"/>
    </location>
</feature>
<feature type="compositionally biased region" description="Polar residues" evidence="1">
    <location>
        <begin position="23"/>
        <end position="35"/>
    </location>
</feature>
<proteinExistence type="predicted"/>
<dbReference type="RefSeq" id="WP_138082062.1">
    <property type="nucleotide sequence ID" value="NZ_VAJM01000018.1"/>
</dbReference>